<keyword evidence="2" id="KW-0614">Plasmid</keyword>
<name>A0A193SD11_9ZZZZ</name>
<dbReference type="EMBL" id="LT158602">
    <property type="protein sequence ID" value="CVK35501.1"/>
    <property type="molecule type" value="Genomic_DNA"/>
</dbReference>
<sequence length="87" mass="9046">MNPVTAWILKWGAIIFVVLAATVLGPALDTDLDPAPTDTDAVADIEADLADAIAQAQADRPDLWDAESKARAHQAIAIAAQGVVADQ</sequence>
<dbReference type="AlphaFoldDB" id="A0A193SD11"/>
<proteinExistence type="predicted"/>
<evidence type="ECO:0000313" key="2">
    <source>
        <dbReference type="EMBL" id="CVK35501.1"/>
    </source>
</evidence>
<keyword evidence="1" id="KW-0472">Membrane</keyword>
<keyword evidence="1" id="KW-1133">Transmembrane helix</keyword>
<feature type="transmembrane region" description="Helical" evidence="1">
    <location>
        <begin position="7"/>
        <end position="28"/>
    </location>
</feature>
<organism evidence="2">
    <name type="scientific">biofilter metagenome</name>
    <dbReference type="NCBI Taxonomy" id="1070537"/>
    <lineage>
        <taxon>unclassified sequences</taxon>
        <taxon>metagenomes</taxon>
        <taxon>ecological metagenomes</taxon>
    </lineage>
</organism>
<reference evidence="2" key="1">
    <citation type="journal article" date="2016" name="Sci. Rep.">
        <title>Genomics of high molecular weight plasmids isolated from an on-farm biopurification system.</title>
        <authorList>
            <person name="Martini M.C."/>
            <person name="Wibberg D."/>
            <person name="Lozano M."/>
            <person name="Torres Tejerizo G."/>
            <person name="Albicoro F.J."/>
            <person name="Jaenicke S."/>
            <person name="van Elsas J.D."/>
            <person name="Petroni A."/>
            <person name="Garcillan-Barcia M.P."/>
            <person name="de la Cruz F."/>
            <person name="Schluter A."/>
            <person name="Puhler A."/>
            <person name="Pistorio M."/>
            <person name="Lagares A."/>
            <person name="Del Papa M.F."/>
        </authorList>
    </citation>
    <scope>NUCLEOTIDE SEQUENCE</scope>
    <source>
        <plasmid evidence="2">pMC2</plasmid>
    </source>
</reference>
<protein>
    <submittedName>
        <fullName evidence="2">Uncharacterized protein</fullName>
    </submittedName>
</protein>
<geneLocation type="plasmid" evidence="2">
    <name>pMC2</name>
</geneLocation>
<evidence type="ECO:0000256" key="1">
    <source>
        <dbReference type="SAM" id="Phobius"/>
    </source>
</evidence>
<gene>
    <name evidence="2" type="ORF">MCM2015_pMC2_9</name>
</gene>
<keyword evidence="1" id="KW-0812">Transmembrane</keyword>
<accession>A0A193SD11</accession>